<dbReference type="PANTHER" id="PTHR43802:SF1">
    <property type="entry name" value="IP11341P-RELATED"/>
    <property type="match status" value="1"/>
</dbReference>
<keyword evidence="2" id="KW-0456">Lyase</keyword>
<gene>
    <name evidence="2" type="ordered locus">CNE_BB1p04330</name>
</gene>
<dbReference type="AlphaFoldDB" id="F8GWY7"/>
<evidence type="ECO:0000256" key="1">
    <source>
        <dbReference type="ARBA" id="ARBA00005254"/>
    </source>
</evidence>
<dbReference type="RefSeq" id="WP_013958912.1">
    <property type="nucleotide sequence ID" value="NC_015727.1"/>
</dbReference>
<reference evidence="2 3" key="1">
    <citation type="journal article" date="2011" name="J. Bacteriol.">
        <title>Complete genome sequence of the type strain Cupriavidus necator N-1.</title>
        <authorList>
            <person name="Poehlein A."/>
            <person name="Kusian B."/>
            <person name="Friedrich B."/>
            <person name="Daniel R."/>
            <person name="Bowien B."/>
        </authorList>
    </citation>
    <scope>NUCLEOTIDE SEQUENCE [LARGE SCALE GENOMIC DNA]</scope>
    <source>
        <strain evidence="3">ATCC 43291 / DSM 13513 / CCUG 52238 / LMG 8453 / N-1</strain>
        <plasmid evidence="2 3">pBB1</plasmid>
    </source>
</reference>
<dbReference type="GO" id="GO:0043956">
    <property type="term" value="F:3-hydroxypropionyl-CoA dehydratase activity"/>
    <property type="evidence" value="ECO:0007669"/>
    <property type="project" value="UniProtKB-EC"/>
</dbReference>
<accession>F8GWY7</accession>
<dbReference type="Proteomes" id="UP000006798">
    <property type="component" value="Plasmid pBB1"/>
</dbReference>
<sequence>MEYQDITYEVVGAVARICHNRPAKANAESERLLAEMDDALQRAKTDDRVGAVIIGGTGKHFSSGHDLTDPLSTRRGLNTERAWVWETERYLGNAMRIWDFPKPTIAQVQGACVAGGFMVANMCDLVVAADDAFFSDPVNHSLGVAAVEVLVHPWVLGLRKAKELLFTGQRISATEAREWGMVNHVVPRAELEAFTLELAQRIAAAPPMSTQMLKRSLNRTADMMGFRTSVMAHFDTHHVTHSTDEHKAIMDAGRERTIQSAKKVQGDA</sequence>
<evidence type="ECO:0000313" key="2">
    <source>
        <dbReference type="EMBL" id="AEI81857.1"/>
    </source>
</evidence>
<dbReference type="Pfam" id="PF00378">
    <property type="entry name" value="ECH_1"/>
    <property type="match status" value="1"/>
</dbReference>
<proteinExistence type="inferred from homology"/>
<dbReference type="HOGENOM" id="CLU_009834_7_3_4"/>
<dbReference type="PANTHER" id="PTHR43802">
    <property type="entry name" value="ENOYL-COA HYDRATASE"/>
    <property type="match status" value="1"/>
</dbReference>
<geneLocation type="plasmid" evidence="2 3">
    <name>pBB1</name>
</geneLocation>
<comment type="similarity">
    <text evidence="1">Belongs to the enoyl-CoA hydratase/isomerase family.</text>
</comment>
<dbReference type="EMBL" id="CP002879">
    <property type="protein sequence ID" value="AEI81857.1"/>
    <property type="molecule type" value="Genomic_DNA"/>
</dbReference>
<dbReference type="EC" id="4.2.1.116" evidence="2"/>
<dbReference type="InterPro" id="IPR029045">
    <property type="entry name" value="ClpP/crotonase-like_dom_sf"/>
</dbReference>
<dbReference type="GeneID" id="34311538"/>
<dbReference type="Gene3D" id="3.90.226.10">
    <property type="entry name" value="2-enoyl-CoA Hydratase, Chain A, domain 1"/>
    <property type="match status" value="1"/>
</dbReference>
<keyword evidence="2" id="KW-0614">Plasmid</keyword>
<dbReference type="InterPro" id="IPR001753">
    <property type="entry name" value="Enoyl-CoA_hydra/iso"/>
</dbReference>
<name>F8GWY7_CUPNN</name>
<dbReference type="KEGG" id="cnc:CNE_BB1p04330"/>
<dbReference type="SUPFAM" id="SSF52096">
    <property type="entry name" value="ClpP/crotonase"/>
    <property type="match status" value="1"/>
</dbReference>
<protein>
    <submittedName>
        <fullName evidence="2">3-hydroxypropionyl-coenzyme A dehydratase</fullName>
        <ecNumber evidence="2">4.2.1.116</ecNumber>
    </submittedName>
</protein>
<organism evidence="2 3">
    <name type="scientific">Cupriavidus necator (strain ATCC 43291 / DSM 13513 / CCUG 52238 / LMG 8453 / N-1)</name>
    <name type="common">Ralstonia eutropha</name>
    <dbReference type="NCBI Taxonomy" id="1042878"/>
    <lineage>
        <taxon>Bacteria</taxon>
        <taxon>Pseudomonadati</taxon>
        <taxon>Pseudomonadota</taxon>
        <taxon>Betaproteobacteria</taxon>
        <taxon>Burkholderiales</taxon>
        <taxon>Burkholderiaceae</taxon>
        <taxon>Cupriavidus</taxon>
    </lineage>
</organism>
<dbReference type="CDD" id="cd06558">
    <property type="entry name" value="crotonase-like"/>
    <property type="match status" value="1"/>
</dbReference>
<dbReference type="NCBIfam" id="NF006140">
    <property type="entry name" value="PRK08290.1"/>
    <property type="match status" value="1"/>
</dbReference>
<evidence type="ECO:0000313" key="3">
    <source>
        <dbReference type="Proteomes" id="UP000006798"/>
    </source>
</evidence>